<dbReference type="KEGG" id="hsr:HSBAA_30880"/>
<protein>
    <submittedName>
        <fullName evidence="1">Uncharacterized protein</fullName>
    </submittedName>
</protein>
<proteinExistence type="predicted"/>
<sequence length="89" mass="10029">MDEYTERDIMGLDRQGNYYSRHLSAMTGEQLHDKSDIAAELAWRDARIDELSGAIDQLLSKPYVTEADIQRARAAQNGNSKSKAKAKDK</sequence>
<reference evidence="1 2" key="1">
    <citation type="journal article" date="2019" name="Microbiol. Resour. Announc.">
        <title>Complete Genome Sequence of Halomonas sulfidaeris Strain Esulfide1 Isolated from a Metal Sulfide Rock at a Depth of 2,200 Meters, Obtained Using Nanopore Sequencing.</title>
        <authorList>
            <person name="Saito M."/>
            <person name="Nishigata A."/>
            <person name="Galipon J."/>
            <person name="Arakawa K."/>
        </authorList>
    </citation>
    <scope>NUCLEOTIDE SEQUENCE [LARGE SCALE GENOMIC DNA]</scope>
    <source>
        <strain evidence="1 2">ATCC BAA-803</strain>
    </source>
</reference>
<gene>
    <name evidence="1" type="ORF">HSBAA_30880</name>
</gene>
<accession>A0A455U6N0</accession>
<organism evidence="1 2">
    <name type="scientific">Vreelandella sulfidaeris</name>
    <dbReference type="NCBI Taxonomy" id="115553"/>
    <lineage>
        <taxon>Bacteria</taxon>
        <taxon>Pseudomonadati</taxon>
        <taxon>Pseudomonadota</taxon>
        <taxon>Gammaproteobacteria</taxon>
        <taxon>Oceanospirillales</taxon>
        <taxon>Halomonadaceae</taxon>
        <taxon>Vreelandella</taxon>
    </lineage>
</organism>
<evidence type="ECO:0000313" key="1">
    <source>
        <dbReference type="EMBL" id="BBI61782.1"/>
    </source>
</evidence>
<dbReference type="AlphaFoldDB" id="A0A455U6N0"/>
<dbReference type="Proteomes" id="UP000320231">
    <property type="component" value="Chromosome"/>
</dbReference>
<evidence type="ECO:0000313" key="2">
    <source>
        <dbReference type="Proteomes" id="UP000320231"/>
    </source>
</evidence>
<dbReference type="EMBL" id="AP019514">
    <property type="protein sequence ID" value="BBI61782.1"/>
    <property type="molecule type" value="Genomic_DNA"/>
</dbReference>
<name>A0A455U6N0_9GAMM</name>